<organism evidence="1 2">
    <name type="scientific">Mangrovivirga halotolerans</name>
    <dbReference type="NCBI Taxonomy" id="2993936"/>
    <lineage>
        <taxon>Bacteria</taxon>
        <taxon>Pseudomonadati</taxon>
        <taxon>Bacteroidota</taxon>
        <taxon>Cytophagia</taxon>
        <taxon>Cytophagales</taxon>
        <taxon>Mangrovivirgaceae</taxon>
        <taxon>Mangrovivirga</taxon>
    </lineage>
</organism>
<gene>
    <name evidence="1" type="ORF">OO013_18530</name>
</gene>
<proteinExistence type="predicted"/>
<name>A0ABT3RXM0_9BACT</name>
<dbReference type="Proteomes" id="UP001209885">
    <property type="component" value="Unassembled WGS sequence"/>
</dbReference>
<comment type="caution">
    <text evidence="1">The sequence shown here is derived from an EMBL/GenBank/DDBJ whole genome shotgun (WGS) entry which is preliminary data.</text>
</comment>
<accession>A0ABT3RXM0</accession>
<dbReference type="RefSeq" id="WP_266058491.1">
    <property type="nucleotide sequence ID" value="NZ_JAPFQN010000012.1"/>
</dbReference>
<reference evidence="1 2" key="1">
    <citation type="submission" date="2022-11" db="EMBL/GenBank/DDBJ databases">
        <title>The characterization of three novel Bacteroidetes species and genomic analysis of their roles in tidal elemental geochemical cycles.</title>
        <authorList>
            <person name="Ma K."/>
        </authorList>
    </citation>
    <scope>NUCLEOTIDE SEQUENCE [LARGE SCALE GENOMIC DNA]</scope>
    <source>
        <strain evidence="1 2">M17</strain>
    </source>
</reference>
<protein>
    <submittedName>
        <fullName evidence="1">Uncharacterized protein</fullName>
    </submittedName>
</protein>
<evidence type="ECO:0000313" key="2">
    <source>
        <dbReference type="Proteomes" id="UP001209885"/>
    </source>
</evidence>
<sequence>MQKLFTILYLAILTFGNLYSQGYQPLDLAKEIFSSERFYGIDRYTYGEYQGKPNGTHLAKGVKKEFELLDKNEMTAVVAMTLCDSTGRFLIDTYLHFRNDEYWKMEAFRTLTNTDVYAEFVERIESMNKFQIDSLVNAVNSKPDTKNRISEEDIQFDLENSKLILSSDRELKDYYTNNKEKFEAIKKSVISIYGKGKYSLENTRDITDDYNKELFDLKLTALTIGGYLCESCIFFIIGGVSDNTVGYLYVDSLTDIPLMSPDDFIVLRDLGEGWFLFKTT</sequence>
<evidence type="ECO:0000313" key="1">
    <source>
        <dbReference type="EMBL" id="MCX2745885.1"/>
    </source>
</evidence>
<keyword evidence="2" id="KW-1185">Reference proteome</keyword>
<dbReference type="EMBL" id="JAPFQN010000012">
    <property type="protein sequence ID" value="MCX2745885.1"/>
    <property type="molecule type" value="Genomic_DNA"/>
</dbReference>